<dbReference type="Proteomes" id="UP001565236">
    <property type="component" value="Unassembled WGS sequence"/>
</dbReference>
<proteinExistence type="predicted"/>
<gene>
    <name evidence="1" type="ORF">AALT52_01285</name>
</gene>
<evidence type="ECO:0000313" key="2">
    <source>
        <dbReference type="Proteomes" id="UP001565236"/>
    </source>
</evidence>
<protein>
    <submittedName>
        <fullName evidence="1">Uncharacterized protein</fullName>
    </submittedName>
</protein>
<comment type="caution">
    <text evidence="1">The sequence shown here is derived from an EMBL/GenBank/DDBJ whole genome shotgun (WGS) entry which is preliminary data.</text>
</comment>
<reference evidence="1 2" key="1">
    <citation type="submission" date="2024-03" db="EMBL/GenBank/DDBJ databases">
        <title>Mouse gut bacterial collection (mGBC) of GemPharmatech.</title>
        <authorList>
            <person name="He Y."/>
            <person name="Dong L."/>
            <person name="Wu D."/>
            <person name="Gao X."/>
            <person name="Lin Z."/>
        </authorList>
    </citation>
    <scope>NUCLEOTIDE SEQUENCE [LARGE SCALE GENOMIC DNA]</scope>
    <source>
        <strain evidence="1 2">15-30</strain>
    </source>
</reference>
<dbReference type="RefSeq" id="WP_369940314.1">
    <property type="nucleotide sequence ID" value="NZ_JBCLUF010000003.1"/>
</dbReference>
<accession>A0ABV4DP42</accession>
<organism evidence="1 2">
    <name type="scientific">Ligilactobacillus faecis</name>
    <dbReference type="NCBI Taxonomy" id="762833"/>
    <lineage>
        <taxon>Bacteria</taxon>
        <taxon>Bacillati</taxon>
        <taxon>Bacillota</taxon>
        <taxon>Bacilli</taxon>
        <taxon>Lactobacillales</taxon>
        <taxon>Lactobacillaceae</taxon>
        <taxon>Ligilactobacillus</taxon>
    </lineage>
</organism>
<sequence length="189" mass="21427">MEKNINMISTSNILSKSHFLSKIIRKNTPILTSQKSIYDIMTGYDISQSMLNNISIEKVDNFAIRDDAIYLVKHNTPNHFTVSPFSIDKLRTNFNTIQIKNALTIVGNAICRYVEHISGSDIQNLVAKFREDSTGVFFDIEYGVLPQNAEKRLIYAIQNLHFGSTNAIIAKSDHTLIFKNLSIQISDKL</sequence>
<keyword evidence="2" id="KW-1185">Reference proteome</keyword>
<evidence type="ECO:0000313" key="1">
    <source>
        <dbReference type="EMBL" id="MEY8661532.1"/>
    </source>
</evidence>
<name>A0ABV4DP42_9LACO</name>
<dbReference type="EMBL" id="JBCLUF010000003">
    <property type="protein sequence ID" value="MEY8661532.1"/>
    <property type="molecule type" value="Genomic_DNA"/>
</dbReference>